<evidence type="ECO:0000256" key="1">
    <source>
        <dbReference type="ARBA" id="ARBA00022679"/>
    </source>
</evidence>
<dbReference type="InterPro" id="IPR050134">
    <property type="entry name" value="NAD-dep_sirtuin_deacylases"/>
</dbReference>
<keyword evidence="2" id="KW-0520">NAD</keyword>
<dbReference type="InterPro" id="IPR003000">
    <property type="entry name" value="Sirtuin"/>
</dbReference>
<evidence type="ECO:0000256" key="2">
    <source>
        <dbReference type="ARBA" id="ARBA00023027"/>
    </source>
</evidence>
<dbReference type="InterPro" id="IPR026590">
    <property type="entry name" value="Ssirtuin_cat_dom"/>
</dbReference>
<protein>
    <recommendedName>
        <fullName evidence="4">Deacetylase sirtuin-type domain-containing protein</fullName>
    </recommendedName>
</protein>
<dbReference type="OrthoDB" id="424302at2759"/>
<gene>
    <name evidence="5" type="ORF">AMK59_6784</name>
</gene>
<organism evidence="5 6">
    <name type="scientific">Oryctes borbonicus</name>
    <dbReference type="NCBI Taxonomy" id="1629725"/>
    <lineage>
        <taxon>Eukaryota</taxon>
        <taxon>Metazoa</taxon>
        <taxon>Ecdysozoa</taxon>
        <taxon>Arthropoda</taxon>
        <taxon>Hexapoda</taxon>
        <taxon>Insecta</taxon>
        <taxon>Pterygota</taxon>
        <taxon>Neoptera</taxon>
        <taxon>Endopterygota</taxon>
        <taxon>Coleoptera</taxon>
        <taxon>Polyphaga</taxon>
        <taxon>Scarabaeiformia</taxon>
        <taxon>Scarabaeidae</taxon>
        <taxon>Dynastinae</taxon>
        <taxon>Oryctes</taxon>
    </lineage>
</organism>
<keyword evidence="6" id="KW-1185">Reference proteome</keyword>
<dbReference type="SUPFAM" id="SSF52467">
    <property type="entry name" value="DHS-like NAD/FAD-binding domain"/>
    <property type="match status" value="1"/>
</dbReference>
<dbReference type="AlphaFoldDB" id="A0A0T6AUJ4"/>
<dbReference type="Gene3D" id="3.30.1600.10">
    <property type="entry name" value="SIR2/SIRT2 'Small Domain"/>
    <property type="match status" value="1"/>
</dbReference>
<dbReference type="GO" id="GO:0017136">
    <property type="term" value="F:histone deacetylase activity, NAD-dependent"/>
    <property type="evidence" value="ECO:0007669"/>
    <property type="project" value="TreeGrafter"/>
</dbReference>
<dbReference type="Proteomes" id="UP000051574">
    <property type="component" value="Unassembled WGS sequence"/>
</dbReference>
<evidence type="ECO:0000313" key="5">
    <source>
        <dbReference type="EMBL" id="KRT78745.1"/>
    </source>
</evidence>
<accession>A0A0T6AUJ4</accession>
<name>A0A0T6AUJ4_9SCAR</name>
<comment type="caution">
    <text evidence="3">Lacks conserved residue(s) required for the propagation of feature annotation.</text>
</comment>
<dbReference type="InterPro" id="IPR026591">
    <property type="entry name" value="Sirtuin_cat_small_dom_sf"/>
</dbReference>
<sequence length="119" mass="13402">MIFKICTRISKTSPRLLLNMAKRHYSDYEGFKKLVDSAQNIVALTGAGVSAESGIPVFRGAGGWWRSHRATELATPEAFATDPALVWEFYHYRREVAFNSSPNNVCNYLLCPVTLIYNI</sequence>
<dbReference type="PROSITE" id="PS50305">
    <property type="entry name" value="SIRTUIN"/>
    <property type="match status" value="1"/>
</dbReference>
<dbReference type="Gene3D" id="3.40.50.1220">
    <property type="entry name" value="TPP-binding domain"/>
    <property type="match status" value="1"/>
</dbReference>
<feature type="domain" description="Deacetylase sirtuin-type" evidence="4">
    <location>
        <begin position="21"/>
        <end position="119"/>
    </location>
</feature>
<evidence type="ECO:0000313" key="6">
    <source>
        <dbReference type="Proteomes" id="UP000051574"/>
    </source>
</evidence>
<dbReference type="GO" id="GO:0005634">
    <property type="term" value="C:nucleus"/>
    <property type="evidence" value="ECO:0007669"/>
    <property type="project" value="TreeGrafter"/>
</dbReference>
<dbReference type="PANTHER" id="PTHR11085:SF10">
    <property type="entry name" value="NAD-DEPENDENT PROTEIN DEACYLASE SIRTUIN-5, MITOCHONDRIAL-RELATED"/>
    <property type="match status" value="1"/>
</dbReference>
<dbReference type="EMBL" id="LJIG01022782">
    <property type="protein sequence ID" value="KRT78745.1"/>
    <property type="molecule type" value="Genomic_DNA"/>
</dbReference>
<comment type="caution">
    <text evidence="5">The sequence shown here is derived from an EMBL/GenBank/DDBJ whole genome shotgun (WGS) entry which is preliminary data.</text>
</comment>
<dbReference type="PANTHER" id="PTHR11085">
    <property type="entry name" value="NAD-DEPENDENT PROTEIN DEACYLASE SIRTUIN-5, MITOCHONDRIAL-RELATED"/>
    <property type="match status" value="1"/>
</dbReference>
<keyword evidence="1" id="KW-0808">Transferase</keyword>
<evidence type="ECO:0000256" key="3">
    <source>
        <dbReference type="PROSITE-ProRule" id="PRU00236"/>
    </source>
</evidence>
<dbReference type="InterPro" id="IPR029035">
    <property type="entry name" value="DHS-like_NAD/FAD-binding_dom"/>
</dbReference>
<dbReference type="Pfam" id="PF02146">
    <property type="entry name" value="SIR2"/>
    <property type="match status" value="1"/>
</dbReference>
<proteinExistence type="predicted"/>
<reference evidence="5 6" key="1">
    <citation type="submission" date="2015-09" db="EMBL/GenBank/DDBJ databases">
        <title>Draft genome of the scarab beetle Oryctes borbonicus.</title>
        <authorList>
            <person name="Meyer J.M."/>
            <person name="Markov G.V."/>
            <person name="Baskaran P."/>
            <person name="Herrmann M."/>
            <person name="Sommer R.J."/>
            <person name="Roedelsperger C."/>
        </authorList>
    </citation>
    <scope>NUCLEOTIDE SEQUENCE [LARGE SCALE GENOMIC DNA]</scope>
    <source>
        <strain evidence="5">OB123</strain>
        <tissue evidence="5">Whole animal</tissue>
    </source>
</reference>
<evidence type="ECO:0000259" key="4">
    <source>
        <dbReference type="PROSITE" id="PS50305"/>
    </source>
</evidence>
<dbReference type="GO" id="GO:0070403">
    <property type="term" value="F:NAD+ binding"/>
    <property type="evidence" value="ECO:0007669"/>
    <property type="project" value="InterPro"/>
</dbReference>